<dbReference type="Pfam" id="PF00324">
    <property type="entry name" value="AA_permease"/>
    <property type="match status" value="1"/>
</dbReference>
<feature type="transmembrane region" description="Helical" evidence="7">
    <location>
        <begin position="210"/>
        <end position="231"/>
    </location>
</feature>
<evidence type="ECO:0000256" key="1">
    <source>
        <dbReference type="ARBA" id="ARBA00004141"/>
    </source>
</evidence>
<dbReference type="AlphaFoldDB" id="A0A6L3V5C3"/>
<keyword evidence="6 7" id="KW-0472">Membrane</keyword>
<dbReference type="GO" id="GO:0015171">
    <property type="term" value="F:amino acid transmembrane transporter activity"/>
    <property type="evidence" value="ECO:0007669"/>
    <property type="project" value="TreeGrafter"/>
</dbReference>
<proteinExistence type="predicted"/>
<dbReference type="EMBL" id="WBOS01000006">
    <property type="protein sequence ID" value="KAB2334433.1"/>
    <property type="molecule type" value="Genomic_DNA"/>
</dbReference>
<comment type="subcellular location">
    <subcellularLocation>
        <location evidence="1">Membrane</location>
        <topology evidence="1">Multi-pass membrane protein</topology>
    </subcellularLocation>
</comment>
<dbReference type="FunFam" id="1.20.1740.10:FF:000001">
    <property type="entry name" value="Amino acid permease"/>
    <property type="match status" value="1"/>
</dbReference>
<feature type="transmembrane region" description="Helical" evidence="7">
    <location>
        <begin position="169"/>
        <end position="190"/>
    </location>
</feature>
<organism evidence="9 10">
    <name type="scientific">Cytobacillus depressus</name>
    <dbReference type="NCBI Taxonomy" id="1602942"/>
    <lineage>
        <taxon>Bacteria</taxon>
        <taxon>Bacillati</taxon>
        <taxon>Bacillota</taxon>
        <taxon>Bacilli</taxon>
        <taxon>Bacillales</taxon>
        <taxon>Bacillaceae</taxon>
        <taxon>Cytobacillus</taxon>
    </lineage>
</organism>
<feature type="transmembrane region" description="Helical" evidence="7">
    <location>
        <begin position="454"/>
        <end position="474"/>
    </location>
</feature>
<dbReference type="PIRSF" id="PIRSF006060">
    <property type="entry name" value="AA_transporter"/>
    <property type="match status" value="1"/>
</dbReference>
<feature type="transmembrane region" description="Helical" evidence="7">
    <location>
        <begin position="378"/>
        <end position="403"/>
    </location>
</feature>
<feature type="transmembrane region" description="Helical" evidence="7">
    <location>
        <begin position="293"/>
        <end position="318"/>
    </location>
</feature>
<dbReference type="RefSeq" id="WP_151535508.1">
    <property type="nucleotide sequence ID" value="NZ_WBOS01000006.1"/>
</dbReference>
<keyword evidence="4" id="KW-0029">Amino-acid transport</keyword>
<name>A0A6L3V5C3_9BACI</name>
<keyword evidence="10" id="KW-1185">Reference proteome</keyword>
<feature type="transmembrane region" description="Helical" evidence="7">
    <location>
        <begin position="423"/>
        <end position="442"/>
    </location>
</feature>
<feature type="transmembrane region" description="Helical" evidence="7">
    <location>
        <begin position="60"/>
        <end position="90"/>
    </location>
</feature>
<keyword evidence="5 7" id="KW-1133">Transmembrane helix</keyword>
<accession>A0A6L3V5C3</accession>
<dbReference type="PROSITE" id="PS00218">
    <property type="entry name" value="AMINO_ACID_PERMEASE_1"/>
    <property type="match status" value="1"/>
</dbReference>
<evidence type="ECO:0000259" key="8">
    <source>
        <dbReference type="Pfam" id="PF00324"/>
    </source>
</evidence>
<keyword evidence="3 7" id="KW-0812">Transmembrane</keyword>
<dbReference type="GO" id="GO:0016020">
    <property type="term" value="C:membrane"/>
    <property type="evidence" value="ECO:0007669"/>
    <property type="project" value="UniProtKB-SubCell"/>
</dbReference>
<feature type="transmembrane region" description="Helical" evidence="7">
    <location>
        <begin position="111"/>
        <end position="133"/>
    </location>
</feature>
<evidence type="ECO:0000256" key="5">
    <source>
        <dbReference type="ARBA" id="ARBA00022989"/>
    </source>
</evidence>
<dbReference type="InterPro" id="IPR050524">
    <property type="entry name" value="APC_YAT"/>
</dbReference>
<evidence type="ECO:0000256" key="2">
    <source>
        <dbReference type="ARBA" id="ARBA00022448"/>
    </source>
</evidence>
<dbReference type="PANTHER" id="PTHR43341:SF1">
    <property type="entry name" value="GENERAL AMINO-ACID PERMEASE GAP1"/>
    <property type="match status" value="1"/>
</dbReference>
<evidence type="ECO:0000313" key="9">
    <source>
        <dbReference type="EMBL" id="KAB2334433.1"/>
    </source>
</evidence>
<feature type="transmembrane region" description="Helical" evidence="7">
    <location>
        <begin position="139"/>
        <end position="157"/>
    </location>
</feature>
<feature type="transmembrane region" description="Helical" evidence="7">
    <location>
        <begin position="354"/>
        <end position="372"/>
    </location>
</feature>
<comment type="caution">
    <text evidence="9">The sequence shown here is derived from an EMBL/GenBank/DDBJ whole genome shotgun (WGS) entry which is preliminary data.</text>
</comment>
<reference evidence="9 10" key="1">
    <citation type="journal article" date="2016" name="Antonie Van Leeuwenhoek">
        <title>Bacillus depressus sp. nov., isolated from soil of a sunflower field.</title>
        <authorList>
            <person name="Wei X."/>
            <person name="Xin D."/>
            <person name="Xin Y."/>
            <person name="Zhang H."/>
            <person name="Wang T."/>
            <person name="Zhang J."/>
        </authorList>
    </citation>
    <scope>NUCLEOTIDE SEQUENCE [LARGE SCALE GENOMIC DNA]</scope>
    <source>
        <strain evidence="9 10">BZ1</strain>
    </source>
</reference>
<keyword evidence="2" id="KW-0813">Transport</keyword>
<dbReference type="InterPro" id="IPR004840">
    <property type="entry name" value="Amino_acid_permease_CS"/>
</dbReference>
<evidence type="ECO:0000313" key="10">
    <source>
        <dbReference type="Proteomes" id="UP000481030"/>
    </source>
</evidence>
<protein>
    <submittedName>
        <fullName evidence="9">Amino acid permease</fullName>
    </submittedName>
</protein>
<feature type="transmembrane region" description="Helical" evidence="7">
    <location>
        <begin position="252"/>
        <end position="273"/>
    </location>
</feature>
<sequence>MQNHLTKNQTTIQTSSSEMHLERKLKTRHLSMIAIGGTIGTGLFLASGTIIHTAGPGGAVVAYLIAGIMVYFLMTSLGEMAAFIPITGSFSTYTSRFVDPALGFAIGWNYWYNNAIVVALELAASSLIMKYWLPDVPGIIWSILFLALILGLNILSVKGFGESEYWFAIIKVATIIIFIVVGILMIFGIMGGNPAGFENFTKGEAPFKGGFLSILSVFMVVGFAFTGTELVGITAGESENPEKSIPKAVKQIFWRLLLFYVLAIIVIGFLINYNDPRLLSSDIEDVAMSPFTLVFQNAGIAVAASVMNAVILTSVLSAGNSAMYGASRVLWVLAEEGKAPAFLKKVNAGGIPMNAIYVSTIIGMAAFLTSFFGEGTVYTWLLNAAGLSGFLTWLGISITHYRFRKAYLAQGRDLGKLPYVSKWYPFGPILSTVLCLIAILGQNFTAFTGQVIDWYGLFVSYIGLPLFLLIYLGYKVIKKTKMVPLKEADFSRE</sequence>
<feature type="transmembrane region" description="Helical" evidence="7">
    <location>
        <begin position="30"/>
        <end position="54"/>
    </location>
</feature>
<feature type="domain" description="Amino acid permease/ SLC12A" evidence="8">
    <location>
        <begin position="29"/>
        <end position="482"/>
    </location>
</feature>
<dbReference type="Proteomes" id="UP000481030">
    <property type="component" value="Unassembled WGS sequence"/>
</dbReference>
<dbReference type="PANTHER" id="PTHR43341">
    <property type="entry name" value="AMINO ACID PERMEASE"/>
    <property type="match status" value="1"/>
</dbReference>
<evidence type="ECO:0000256" key="7">
    <source>
        <dbReference type="SAM" id="Phobius"/>
    </source>
</evidence>
<evidence type="ECO:0000256" key="3">
    <source>
        <dbReference type="ARBA" id="ARBA00022692"/>
    </source>
</evidence>
<evidence type="ECO:0000256" key="6">
    <source>
        <dbReference type="ARBA" id="ARBA00023136"/>
    </source>
</evidence>
<dbReference type="InterPro" id="IPR004841">
    <property type="entry name" value="AA-permease/SLC12A_dom"/>
</dbReference>
<evidence type="ECO:0000256" key="4">
    <source>
        <dbReference type="ARBA" id="ARBA00022970"/>
    </source>
</evidence>
<gene>
    <name evidence="9" type="ORF">F7731_14550</name>
</gene>
<dbReference type="Gene3D" id="1.20.1740.10">
    <property type="entry name" value="Amino acid/polyamine transporter I"/>
    <property type="match status" value="1"/>
</dbReference>
<dbReference type="OrthoDB" id="9780162at2"/>